<feature type="domain" description="KIB1-4 beta-propeller" evidence="1">
    <location>
        <begin position="90"/>
        <end position="391"/>
    </location>
</feature>
<organism evidence="2 3">
    <name type="scientific">Setaria italica</name>
    <name type="common">Foxtail millet</name>
    <name type="synonym">Panicum italicum</name>
    <dbReference type="NCBI Taxonomy" id="4555"/>
    <lineage>
        <taxon>Eukaryota</taxon>
        <taxon>Viridiplantae</taxon>
        <taxon>Streptophyta</taxon>
        <taxon>Embryophyta</taxon>
        <taxon>Tracheophyta</taxon>
        <taxon>Spermatophyta</taxon>
        <taxon>Magnoliopsida</taxon>
        <taxon>Liliopsida</taxon>
        <taxon>Poales</taxon>
        <taxon>Poaceae</taxon>
        <taxon>PACMAD clade</taxon>
        <taxon>Panicoideae</taxon>
        <taxon>Panicodae</taxon>
        <taxon>Paniceae</taxon>
        <taxon>Cenchrinae</taxon>
        <taxon>Setaria</taxon>
    </lineage>
</organism>
<evidence type="ECO:0000313" key="3">
    <source>
        <dbReference type="Proteomes" id="UP000004995"/>
    </source>
</evidence>
<proteinExistence type="predicted"/>
<dbReference type="InParanoid" id="K3XPX3"/>
<reference evidence="3" key="1">
    <citation type="journal article" date="2012" name="Nat. Biotechnol.">
        <title>Reference genome sequence of the model plant Setaria.</title>
        <authorList>
            <person name="Bennetzen J.L."/>
            <person name="Schmutz J."/>
            <person name="Wang H."/>
            <person name="Percifield R."/>
            <person name="Hawkins J."/>
            <person name="Pontaroli A.C."/>
            <person name="Estep M."/>
            <person name="Feng L."/>
            <person name="Vaughn J.N."/>
            <person name="Grimwood J."/>
            <person name="Jenkins J."/>
            <person name="Barry K."/>
            <person name="Lindquist E."/>
            <person name="Hellsten U."/>
            <person name="Deshpande S."/>
            <person name="Wang X."/>
            <person name="Wu X."/>
            <person name="Mitros T."/>
            <person name="Triplett J."/>
            <person name="Yang X."/>
            <person name="Ye C.Y."/>
            <person name="Mauro-Herrera M."/>
            <person name="Wang L."/>
            <person name="Li P."/>
            <person name="Sharma M."/>
            <person name="Sharma R."/>
            <person name="Ronald P.C."/>
            <person name="Panaud O."/>
            <person name="Kellogg E.A."/>
            <person name="Brutnell T.P."/>
            <person name="Doust A.N."/>
            <person name="Tuskan G.A."/>
            <person name="Rokhsar D."/>
            <person name="Devos K.M."/>
        </authorList>
    </citation>
    <scope>NUCLEOTIDE SEQUENCE [LARGE SCALE GENOMIC DNA]</scope>
    <source>
        <strain evidence="3">cv. Yugu1</strain>
    </source>
</reference>
<protein>
    <recommendedName>
        <fullName evidence="1">KIB1-4 beta-propeller domain-containing protein</fullName>
    </recommendedName>
</protein>
<dbReference type="OMA" id="CFRATCR"/>
<dbReference type="AlphaFoldDB" id="K3XPX3"/>
<dbReference type="PANTHER" id="PTHR34708">
    <property type="entry name" value="OS07G0440000 PROTEIN"/>
    <property type="match status" value="1"/>
</dbReference>
<accession>K3XPX3</accession>
<dbReference type="EnsemblPlants" id="KQL04171">
    <property type="protein sequence ID" value="KQL04171"/>
    <property type="gene ID" value="SETIT_003952mg"/>
</dbReference>
<dbReference type="HOGENOM" id="CLU_040594_0_0_1"/>
<dbReference type="PANTHER" id="PTHR34708:SF2">
    <property type="entry name" value="OS07G0440000 PROTEIN"/>
    <property type="match status" value="1"/>
</dbReference>
<dbReference type="Gramene" id="KQL04171">
    <property type="protein sequence ID" value="KQL04171"/>
    <property type="gene ID" value="SETIT_003952mg"/>
</dbReference>
<keyword evidence="3" id="KW-1185">Reference proteome</keyword>
<dbReference type="Pfam" id="PF03478">
    <property type="entry name" value="Beta-prop_KIB1-4"/>
    <property type="match status" value="1"/>
</dbReference>
<name>K3XPX3_SETIT</name>
<dbReference type="eggNOG" id="ENOG502SVJV">
    <property type="taxonomic scope" value="Eukaryota"/>
</dbReference>
<dbReference type="SUPFAM" id="SSF81383">
    <property type="entry name" value="F-box domain"/>
    <property type="match status" value="1"/>
</dbReference>
<dbReference type="Proteomes" id="UP000004995">
    <property type="component" value="Unassembled WGS sequence"/>
</dbReference>
<dbReference type="InterPro" id="IPR005174">
    <property type="entry name" value="KIB1-4_b-propeller"/>
</dbReference>
<evidence type="ECO:0000259" key="1">
    <source>
        <dbReference type="Pfam" id="PF03478"/>
    </source>
</evidence>
<sequence length="432" mass="46938">ERVVDWAGLPIDLLVCVCRLLSAVPGLVCFRATCRSWRAAHDDLMDQRTAARMPSPCGDDIEDQRAAPRMPPPWVVIPHGSGCTNAFTLLSVPTMQAFRWTPPGGARLRCVGASGGWIAGAYIDGDYAIRFSLLNPLTGARVDVPAALGWARVPACYSSQDEEISLCNTVHKVAFSPSPTEHDFAVAVVTRTHRPAGGKAVVFTRAGCGGWCALAGLGCLEPGGHYKRRVLDVAYYGGKFYYMTMRGDVWVIDMAAPSPSPAPLATFAAPTMPPGLVYGRKHLAFAGDGALHVVCSLIERCYSTPPAVHMLVQRYDPSCAEQGSSSSPWAQATCLRGYSFLIGDLNQTLSVRVDGDDGAWLRPDSVYFTNIPLCSLFAESTRCSEGGAWVFNLATGDIRRPTTGEGRCRNYEAERDWCWESNKCVWIMPSMR</sequence>
<dbReference type="InterPro" id="IPR036047">
    <property type="entry name" value="F-box-like_dom_sf"/>
</dbReference>
<evidence type="ECO:0000313" key="2">
    <source>
        <dbReference type="EnsemblPlants" id="KQL04171"/>
    </source>
</evidence>
<reference evidence="2" key="2">
    <citation type="submission" date="2018-08" db="UniProtKB">
        <authorList>
            <consortium name="EnsemblPlants"/>
        </authorList>
    </citation>
    <scope>IDENTIFICATION</scope>
    <source>
        <strain evidence="2">Yugu1</strain>
    </source>
</reference>
<dbReference type="EMBL" id="AGNK02002827">
    <property type="status" value="NOT_ANNOTATED_CDS"/>
    <property type="molecule type" value="Genomic_DNA"/>
</dbReference>